<sequence length="134" mass="13806">MNGAALGAVAIYCALNIAILFWISIAIGLIRRRNAILIGDGGDARLAKAMRGHANAIEMMPMTLIALALAALLGASPWLIHALGLALTIGRFLHALHFTRAGTPLWQRMAGFGLSAIALAGSAATAAILGILAI</sequence>
<organism evidence="6 7">
    <name type="scientific">Fulvimarina endophytica</name>
    <dbReference type="NCBI Taxonomy" id="2293836"/>
    <lineage>
        <taxon>Bacteria</taxon>
        <taxon>Pseudomonadati</taxon>
        <taxon>Pseudomonadota</taxon>
        <taxon>Alphaproteobacteria</taxon>
        <taxon>Hyphomicrobiales</taxon>
        <taxon>Aurantimonadaceae</taxon>
        <taxon>Fulvimarina</taxon>
    </lineage>
</organism>
<dbReference type="PANTHER" id="PTHR35814">
    <property type="match status" value="1"/>
</dbReference>
<feature type="transmembrane region" description="Helical" evidence="5">
    <location>
        <begin position="64"/>
        <end position="89"/>
    </location>
</feature>
<keyword evidence="3 5" id="KW-1133">Transmembrane helix</keyword>
<evidence type="ECO:0000256" key="4">
    <source>
        <dbReference type="ARBA" id="ARBA00023136"/>
    </source>
</evidence>
<comment type="caution">
    <text evidence="6">The sequence shown here is derived from an EMBL/GenBank/DDBJ whole genome shotgun (WGS) entry which is preliminary data.</text>
</comment>
<gene>
    <name evidence="6" type="ORF">DYI37_01490</name>
</gene>
<dbReference type="InterPro" id="IPR001129">
    <property type="entry name" value="Membr-assoc_MAPEG"/>
</dbReference>
<name>A0A371XAD2_9HYPH</name>
<evidence type="ECO:0000256" key="1">
    <source>
        <dbReference type="ARBA" id="ARBA00004370"/>
    </source>
</evidence>
<evidence type="ECO:0000256" key="2">
    <source>
        <dbReference type="ARBA" id="ARBA00022692"/>
    </source>
</evidence>
<evidence type="ECO:0000313" key="7">
    <source>
        <dbReference type="Proteomes" id="UP000264310"/>
    </source>
</evidence>
<reference evidence="6 7" key="1">
    <citation type="submission" date="2018-08" db="EMBL/GenBank/DDBJ databases">
        <title>Fulvimarina sp. 85, whole genome shotgun sequence.</title>
        <authorList>
            <person name="Tuo L."/>
        </authorList>
    </citation>
    <scope>NUCLEOTIDE SEQUENCE [LARGE SCALE GENOMIC DNA]</scope>
    <source>
        <strain evidence="6 7">85</strain>
    </source>
</reference>
<dbReference type="RefSeq" id="WP_116681419.1">
    <property type="nucleotide sequence ID" value="NZ_QURL01000001.1"/>
</dbReference>
<protein>
    <submittedName>
        <fullName evidence="6">Glutathione S-transferase</fullName>
    </submittedName>
</protein>
<evidence type="ECO:0000313" key="6">
    <source>
        <dbReference type="EMBL" id="RFC66170.1"/>
    </source>
</evidence>
<proteinExistence type="predicted"/>
<keyword evidence="4 5" id="KW-0472">Membrane</keyword>
<dbReference type="Pfam" id="PF01124">
    <property type="entry name" value="MAPEG"/>
    <property type="match status" value="1"/>
</dbReference>
<dbReference type="AlphaFoldDB" id="A0A371XAD2"/>
<dbReference type="GO" id="GO:0016740">
    <property type="term" value="F:transferase activity"/>
    <property type="evidence" value="ECO:0007669"/>
    <property type="project" value="UniProtKB-KW"/>
</dbReference>
<keyword evidence="6" id="KW-0808">Transferase</keyword>
<dbReference type="InterPro" id="IPR023352">
    <property type="entry name" value="MAPEG-like_dom_sf"/>
</dbReference>
<keyword evidence="7" id="KW-1185">Reference proteome</keyword>
<evidence type="ECO:0000256" key="5">
    <source>
        <dbReference type="SAM" id="Phobius"/>
    </source>
</evidence>
<accession>A0A371XAD2</accession>
<dbReference type="PANTHER" id="PTHR35814:SF1">
    <property type="entry name" value="GLUTATHIONE S-TRANSFERASE-RELATED"/>
    <property type="match status" value="1"/>
</dbReference>
<dbReference type="EMBL" id="QURL01000001">
    <property type="protein sequence ID" value="RFC66170.1"/>
    <property type="molecule type" value="Genomic_DNA"/>
</dbReference>
<comment type="subcellular location">
    <subcellularLocation>
        <location evidence="1">Membrane</location>
    </subcellularLocation>
</comment>
<dbReference type="SUPFAM" id="SSF161084">
    <property type="entry name" value="MAPEG domain-like"/>
    <property type="match status" value="1"/>
</dbReference>
<feature type="transmembrane region" description="Helical" evidence="5">
    <location>
        <begin position="109"/>
        <end position="133"/>
    </location>
</feature>
<dbReference type="OrthoDB" id="7619858at2"/>
<dbReference type="Gene3D" id="1.20.120.550">
    <property type="entry name" value="Membrane associated eicosanoid/glutathione metabolism-like domain"/>
    <property type="match status" value="1"/>
</dbReference>
<dbReference type="GO" id="GO:0016020">
    <property type="term" value="C:membrane"/>
    <property type="evidence" value="ECO:0007669"/>
    <property type="project" value="UniProtKB-SubCell"/>
</dbReference>
<feature type="transmembrane region" description="Helical" evidence="5">
    <location>
        <begin position="6"/>
        <end position="30"/>
    </location>
</feature>
<dbReference type="Proteomes" id="UP000264310">
    <property type="component" value="Unassembled WGS sequence"/>
</dbReference>
<evidence type="ECO:0000256" key="3">
    <source>
        <dbReference type="ARBA" id="ARBA00022989"/>
    </source>
</evidence>
<keyword evidence="2 5" id="KW-0812">Transmembrane</keyword>